<dbReference type="InterPro" id="IPR007094">
    <property type="entry name" value="RNA-dir_pol_PSvirus"/>
</dbReference>
<dbReference type="InterPro" id="IPR002166">
    <property type="entry name" value="RNA_pol_HCV"/>
</dbReference>
<proteinExistence type="predicted"/>
<dbReference type="InterPro" id="IPR043502">
    <property type="entry name" value="DNA/RNA_pol_sf"/>
</dbReference>
<keyword evidence="4" id="KW-0696">RNA-directed RNA polymerase</keyword>
<dbReference type="Gene3D" id="3.30.70.270">
    <property type="match status" value="1"/>
</dbReference>
<dbReference type="GO" id="GO:0000166">
    <property type="term" value="F:nucleotide binding"/>
    <property type="evidence" value="ECO:0007669"/>
    <property type="project" value="UniProtKB-KW"/>
</dbReference>
<dbReference type="GO" id="GO:0003723">
    <property type="term" value="F:RNA binding"/>
    <property type="evidence" value="ECO:0007669"/>
    <property type="project" value="InterPro"/>
</dbReference>
<evidence type="ECO:0000256" key="3">
    <source>
        <dbReference type="ARBA" id="ARBA00022953"/>
    </source>
</evidence>
<feature type="domain" description="RdRp catalytic" evidence="5">
    <location>
        <begin position="203"/>
        <end position="315"/>
    </location>
</feature>
<dbReference type="EMBL" id="MW452314">
    <property type="protein sequence ID" value="QTW97844.1"/>
    <property type="molecule type" value="Genomic_RNA"/>
</dbReference>
<sequence>MKGRPISDRQLPGSSLRTGECVHSCRRYTRKMFDYDTDFGGSDSVVKTHLSCVCNEVLALKNRHQLDDGARYTFKGDLTKWVRRRVKPMTPWSEDMVIEHAIPSKKKLLMSAKESLKQYPLTEKDAAIKMFLKDDKYHGEMKDPRCIQYRNKRYNLRLGTYLHPLEEYVMSWTHRGTHIFAKGRNMRQRGRDIAAKFNGIEDCVVLSIDHSKFDCHVNRQLLEAEHWFYNQCFGSEELAFLLQLQIRNKGTTKNGTRYTTINTRMSGDKNTGLGNSLINYMMIKQVLMELAIKHNYYIDGDDSNVFVQRRFAHLVKAELFSRFGMVTKIENVADVIEHIDFCQCRPVFDGSGYTMVRNPERMLARLPWVVGPIEESRALDITYATGQCEIAQGLGLPIGQYIGQRMCELGGKMVRLRHRAWLEKMKPGKLQPIEPAAGVRESYALAWGLSVADQLAIEQTRLVQPEESYTPGTLEWL</sequence>
<name>A0A8B0RLB9_9VIRU</name>
<dbReference type="Pfam" id="PF00998">
    <property type="entry name" value="RdRP_3"/>
    <property type="match status" value="1"/>
</dbReference>
<accession>A0A8B0RLB9</accession>
<dbReference type="PROSITE" id="PS50507">
    <property type="entry name" value="RDRP_SSRNA_POS"/>
    <property type="match status" value="1"/>
</dbReference>
<dbReference type="EC" id="2.7.7.48" evidence="4"/>
<keyword evidence="4" id="KW-0547">Nucleotide-binding</keyword>
<protein>
    <recommendedName>
        <fullName evidence="4">RNA-directed RNA polymerase</fullName>
        <ecNumber evidence="4">2.7.7.48</ecNumber>
    </recommendedName>
</protein>
<dbReference type="GO" id="GO:0003968">
    <property type="term" value="F:RNA-directed RNA polymerase activity"/>
    <property type="evidence" value="ECO:0007669"/>
    <property type="project" value="UniProtKB-KW"/>
</dbReference>
<evidence type="ECO:0000313" key="6">
    <source>
        <dbReference type="EMBL" id="QTW97844.1"/>
    </source>
</evidence>
<dbReference type="InterPro" id="IPR043128">
    <property type="entry name" value="Rev_trsase/Diguanyl_cyclase"/>
</dbReference>
<keyword evidence="2 4" id="KW-0548">Nucleotidyltransferase</keyword>
<dbReference type="SUPFAM" id="SSF56672">
    <property type="entry name" value="DNA/RNA polymerases"/>
    <property type="match status" value="1"/>
</dbReference>
<evidence type="ECO:0000256" key="4">
    <source>
        <dbReference type="RuleBase" id="RU363062"/>
    </source>
</evidence>
<dbReference type="GO" id="GO:0039694">
    <property type="term" value="P:viral RNA genome replication"/>
    <property type="evidence" value="ECO:0007669"/>
    <property type="project" value="InterPro"/>
</dbReference>
<dbReference type="CDD" id="cd23179">
    <property type="entry name" value="ps_ssRNAv_Tolivirales_RdRp"/>
    <property type="match status" value="1"/>
</dbReference>
<comment type="catalytic activity">
    <reaction evidence="4">
        <text>RNA(n) + a ribonucleoside 5'-triphosphate = RNA(n+1) + diphosphate</text>
        <dbReference type="Rhea" id="RHEA:21248"/>
        <dbReference type="Rhea" id="RHEA-COMP:14527"/>
        <dbReference type="Rhea" id="RHEA-COMP:17342"/>
        <dbReference type="ChEBI" id="CHEBI:33019"/>
        <dbReference type="ChEBI" id="CHEBI:61557"/>
        <dbReference type="ChEBI" id="CHEBI:140395"/>
        <dbReference type="EC" id="2.7.7.48"/>
    </reaction>
</comment>
<keyword evidence="3 4" id="KW-0693">Viral RNA replication</keyword>
<evidence type="ECO:0000256" key="2">
    <source>
        <dbReference type="ARBA" id="ARBA00022695"/>
    </source>
</evidence>
<reference evidence="6" key="1">
    <citation type="submission" date="2021-01" db="EMBL/GenBank/DDBJ databases">
        <authorList>
            <person name="Kang Y."/>
        </authorList>
    </citation>
    <scope>NUCLEOTIDE SEQUENCE</scope>
    <source>
        <strain evidence="6">YC895</strain>
    </source>
</reference>
<keyword evidence="1 4" id="KW-0808">Transferase</keyword>
<evidence type="ECO:0000256" key="1">
    <source>
        <dbReference type="ARBA" id="ARBA00022679"/>
    </source>
</evidence>
<evidence type="ECO:0000259" key="5">
    <source>
        <dbReference type="PROSITE" id="PS50507"/>
    </source>
</evidence>
<organism evidence="6">
    <name type="scientific">Riboviria sp</name>
    <dbReference type="NCBI Taxonomy" id="2585031"/>
    <lineage>
        <taxon>Viruses</taxon>
        <taxon>Riboviria</taxon>
    </lineage>
</organism>